<dbReference type="PANTHER" id="PTHR10151:SF120">
    <property type="entry name" value="BIS(5'-ADENOSYL)-TRIPHOSPHATASE"/>
    <property type="match status" value="1"/>
</dbReference>
<dbReference type="EC" id="3.1.3.1" evidence="5"/>
<proteinExistence type="predicted"/>
<dbReference type="InterPro" id="IPR002591">
    <property type="entry name" value="Phosphodiest/P_Trfase"/>
</dbReference>
<evidence type="ECO:0000313" key="5">
    <source>
        <dbReference type="EMBL" id="WZN45412.1"/>
    </source>
</evidence>
<dbReference type="EMBL" id="CP150096">
    <property type="protein sequence ID" value="WZN45412.1"/>
    <property type="molecule type" value="Genomic_DNA"/>
</dbReference>
<dbReference type="CDD" id="cd16016">
    <property type="entry name" value="AP-SPAP"/>
    <property type="match status" value="1"/>
</dbReference>
<keyword evidence="5" id="KW-0378">Hydrolase</keyword>
<evidence type="ECO:0000256" key="4">
    <source>
        <dbReference type="SAM" id="SignalP"/>
    </source>
</evidence>
<dbReference type="InterPro" id="IPR026263">
    <property type="entry name" value="Alkaline_phosphatase_prok"/>
</dbReference>
<name>A0ABZ2Z264_9BACT</name>
<feature type="chain" id="PRO_5047471993" evidence="4">
    <location>
        <begin position="26"/>
        <end position="551"/>
    </location>
</feature>
<dbReference type="Pfam" id="PF01663">
    <property type="entry name" value="Phosphodiest"/>
    <property type="match status" value="1"/>
</dbReference>
<dbReference type="SUPFAM" id="SSF53649">
    <property type="entry name" value="Alkaline phosphatase-like"/>
    <property type="match status" value="1"/>
</dbReference>
<dbReference type="Proteomes" id="UP001449657">
    <property type="component" value="Chromosome"/>
</dbReference>
<dbReference type="RefSeq" id="WP_341840164.1">
    <property type="nucleotide sequence ID" value="NZ_CP149792.1"/>
</dbReference>
<keyword evidence="3 4" id="KW-0732">Signal</keyword>
<gene>
    <name evidence="5" type="primary">pafA</name>
    <name evidence="5" type="ORF">WJU22_21160</name>
</gene>
<protein>
    <submittedName>
        <fullName evidence="5">Alkaline phosphatase PafA</fullName>
        <ecNumber evidence="5">3.1.3.1</ecNumber>
    </submittedName>
</protein>
<reference evidence="5 6" key="1">
    <citation type="submission" date="2024-03" db="EMBL/GenBank/DDBJ databases">
        <title>Chitinophaga caseinilytica sp. nov., a casein hydrolysing bacterium isolated from forest soil.</title>
        <authorList>
            <person name="Lee D.S."/>
            <person name="Han D.M."/>
            <person name="Baek J.H."/>
            <person name="Choi D.G."/>
            <person name="Jeon J.H."/>
            <person name="Jeon C.O."/>
        </authorList>
    </citation>
    <scope>NUCLEOTIDE SEQUENCE [LARGE SCALE GENOMIC DNA]</scope>
    <source>
        <strain evidence="5 6">KACC 19118</strain>
    </source>
</reference>
<accession>A0ABZ2Z264</accession>
<dbReference type="Gene3D" id="3.30.1360.150">
    <property type="match status" value="1"/>
</dbReference>
<dbReference type="InterPro" id="IPR017850">
    <property type="entry name" value="Alkaline_phosphatase_core_sf"/>
</dbReference>
<evidence type="ECO:0000256" key="3">
    <source>
        <dbReference type="ARBA" id="ARBA00022729"/>
    </source>
</evidence>
<dbReference type="PANTHER" id="PTHR10151">
    <property type="entry name" value="ECTONUCLEOTIDE PYROPHOSPHATASE/PHOSPHODIESTERASE"/>
    <property type="match status" value="1"/>
</dbReference>
<keyword evidence="6" id="KW-1185">Reference proteome</keyword>
<evidence type="ECO:0000256" key="1">
    <source>
        <dbReference type="ARBA" id="ARBA00022553"/>
    </source>
</evidence>
<keyword evidence="2" id="KW-0479">Metal-binding</keyword>
<keyword evidence="1" id="KW-0597">Phosphoprotein</keyword>
<organism evidence="5 6">
    <name type="scientific">Chitinophaga caseinilytica</name>
    <dbReference type="NCBI Taxonomy" id="2267521"/>
    <lineage>
        <taxon>Bacteria</taxon>
        <taxon>Pseudomonadati</taxon>
        <taxon>Bacteroidota</taxon>
        <taxon>Chitinophagia</taxon>
        <taxon>Chitinophagales</taxon>
        <taxon>Chitinophagaceae</taxon>
        <taxon>Chitinophaga</taxon>
    </lineage>
</organism>
<feature type="signal peptide" evidence="4">
    <location>
        <begin position="1"/>
        <end position="25"/>
    </location>
</feature>
<sequence length="551" mass="60704">MIQTFIRRAMPVLAMTLLLTEAAQAQTQQRRAGRPKIVVGMMVDQMRWDFLYRYAERYGDGGFKRLLREGFRCEQTYINYAPTVTACGHTSVYTGSVPAVHGIMDNDWFSREKGRGVYCTEDSSVMPVGISATKGGMSPRNMLTTTVTDELRMATNYESKVVGVALKDRGSILPAGHAANAAFWYDGGSGNWITSTYYMQELPGWAKQYNAARRPQALLAKGWETLYPISTYHLSEADDKNYENTFKHEQAPVFPHSFTGMESGSIRSTPFGNTLTFEFAKAAIEGYGLGSGKATDFLAVSFSSPDAVGHQFGPNSIETEDVYLRLDKDLADFFGYLDGRFGKGNWLYFITADHGVSHSPGYLEEHRLPTGTLDGKGVIASLNTDLEKIYGVKNAIMATAADQLYLDRPAFAAKNADMKAVSDFIIRRLREVPEIADAVWLPEIGTAGLHEPLQTMLQNGYNRKRGGDIIIIMNSGVKNGSRKGATHGLWYPYDAHIPLVWMGWGINSGGRSFRTMGMTDIAPTVAALLNIQVPSGNIGHVIGEAIRADKP</sequence>
<dbReference type="NCBIfam" id="NF042991">
    <property type="entry name" value="alk_phos_PafA"/>
    <property type="match status" value="1"/>
</dbReference>
<evidence type="ECO:0000313" key="6">
    <source>
        <dbReference type="Proteomes" id="UP001449657"/>
    </source>
</evidence>
<dbReference type="PIRSF" id="PIRSF031924">
    <property type="entry name" value="Pi-irrepressible_AP"/>
    <property type="match status" value="1"/>
</dbReference>
<evidence type="ECO:0000256" key="2">
    <source>
        <dbReference type="ARBA" id="ARBA00022723"/>
    </source>
</evidence>
<dbReference type="GO" id="GO:0004035">
    <property type="term" value="F:alkaline phosphatase activity"/>
    <property type="evidence" value="ECO:0007669"/>
    <property type="project" value="UniProtKB-EC"/>
</dbReference>
<dbReference type="Gene3D" id="3.40.720.10">
    <property type="entry name" value="Alkaline Phosphatase, subunit A"/>
    <property type="match status" value="1"/>
</dbReference>